<organism evidence="1 2">
    <name type="scientific">Lentinula lateritia</name>
    <dbReference type="NCBI Taxonomy" id="40482"/>
    <lineage>
        <taxon>Eukaryota</taxon>
        <taxon>Fungi</taxon>
        <taxon>Dikarya</taxon>
        <taxon>Basidiomycota</taxon>
        <taxon>Agaricomycotina</taxon>
        <taxon>Agaricomycetes</taxon>
        <taxon>Agaricomycetidae</taxon>
        <taxon>Agaricales</taxon>
        <taxon>Marasmiineae</taxon>
        <taxon>Omphalotaceae</taxon>
        <taxon>Lentinula</taxon>
    </lineage>
</organism>
<dbReference type="AlphaFoldDB" id="A0A9W9DHP5"/>
<comment type="caution">
    <text evidence="1">The sequence shown here is derived from an EMBL/GenBank/DDBJ whole genome shotgun (WGS) entry which is preliminary data.</text>
</comment>
<accession>A0A9W9DHP5</accession>
<reference evidence="1" key="2">
    <citation type="journal article" date="2023" name="Proc. Natl. Acad. Sci. U.S.A.">
        <title>A global phylogenomic analysis of the shiitake genus Lentinula.</title>
        <authorList>
            <person name="Sierra-Patev S."/>
            <person name="Min B."/>
            <person name="Naranjo-Ortiz M."/>
            <person name="Looney B."/>
            <person name="Konkel Z."/>
            <person name="Slot J.C."/>
            <person name="Sakamoto Y."/>
            <person name="Steenwyk J.L."/>
            <person name="Rokas A."/>
            <person name="Carro J."/>
            <person name="Camarero S."/>
            <person name="Ferreira P."/>
            <person name="Molpeceres G."/>
            <person name="Ruiz-Duenas F.J."/>
            <person name="Serrano A."/>
            <person name="Henrissat B."/>
            <person name="Drula E."/>
            <person name="Hughes K.W."/>
            <person name="Mata J.L."/>
            <person name="Ishikawa N.K."/>
            <person name="Vargas-Isla R."/>
            <person name="Ushijima S."/>
            <person name="Smith C.A."/>
            <person name="Donoghue J."/>
            <person name="Ahrendt S."/>
            <person name="Andreopoulos W."/>
            <person name="He G."/>
            <person name="LaButti K."/>
            <person name="Lipzen A."/>
            <person name="Ng V."/>
            <person name="Riley R."/>
            <person name="Sandor L."/>
            <person name="Barry K."/>
            <person name="Martinez A.T."/>
            <person name="Xiao Y."/>
            <person name="Gibbons J.G."/>
            <person name="Terashima K."/>
            <person name="Grigoriev I.V."/>
            <person name="Hibbett D."/>
        </authorList>
    </citation>
    <scope>NUCLEOTIDE SEQUENCE</scope>
    <source>
        <strain evidence="1">Sp2 HRB7682 ss15</strain>
    </source>
</reference>
<dbReference type="EMBL" id="JANVFS010000033">
    <property type="protein sequence ID" value="KAJ4469926.1"/>
    <property type="molecule type" value="Genomic_DNA"/>
</dbReference>
<evidence type="ECO:0000313" key="2">
    <source>
        <dbReference type="Proteomes" id="UP001150238"/>
    </source>
</evidence>
<reference evidence="1" key="1">
    <citation type="submission" date="2022-08" db="EMBL/GenBank/DDBJ databases">
        <authorList>
            <consortium name="DOE Joint Genome Institute"/>
            <person name="Min B."/>
            <person name="Riley R."/>
            <person name="Sierra-Patev S."/>
            <person name="Naranjo-Ortiz M."/>
            <person name="Looney B."/>
            <person name="Konkel Z."/>
            <person name="Slot J.C."/>
            <person name="Sakamoto Y."/>
            <person name="Steenwyk J.L."/>
            <person name="Rokas A."/>
            <person name="Carro J."/>
            <person name="Camarero S."/>
            <person name="Ferreira P."/>
            <person name="Molpeceres G."/>
            <person name="Ruiz-Duenas F.J."/>
            <person name="Serrano A."/>
            <person name="Henrissat B."/>
            <person name="Drula E."/>
            <person name="Hughes K.W."/>
            <person name="Mata J.L."/>
            <person name="Ishikawa N.K."/>
            <person name="Vargas-Isla R."/>
            <person name="Ushijima S."/>
            <person name="Smith C.A."/>
            <person name="Ahrendt S."/>
            <person name="Andreopoulos W."/>
            <person name="He G."/>
            <person name="Labutti K."/>
            <person name="Lipzen A."/>
            <person name="Ng V."/>
            <person name="Sandor L."/>
            <person name="Barry K."/>
            <person name="Martinez A.T."/>
            <person name="Xiao Y."/>
            <person name="Gibbons J.G."/>
            <person name="Terashima K."/>
            <person name="Hibbett D.S."/>
            <person name="Grigoriev I.V."/>
        </authorList>
    </citation>
    <scope>NUCLEOTIDE SEQUENCE</scope>
    <source>
        <strain evidence="1">Sp2 HRB7682 ss15</strain>
    </source>
</reference>
<gene>
    <name evidence="1" type="ORF">C8J55DRAFT_564197</name>
</gene>
<dbReference type="Proteomes" id="UP001150238">
    <property type="component" value="Unassembled WGS sequence"/>
</dbReference>
<evidence type="ECO:0000313" key="1">
    <source>
        <dbReference type="EMBL" id="KAJ4469926.1"/>
    </source>
</evidence>
<name>A0A9W9DHP5_9AGAR</name>
<sequence length="266" mass="30352">MLSQSEVARLLDRCVDEESPELAMEEILSAYVAWKLIRGQSCALVLQKLRYLTMYLRVTERQWVLATIREVIMVTATELSFGGGLIGACPVSTPLGKQVWNDFRRKLSTTSHAFNTDPEYGGPITFHGLRSIDEPRNPVRHRVDGNIISNTTTNTTSSRTNATLATTFYTEAAATSNSSSLSSSHWPLSRFTRRRREQGVMRDEQITWSERPRWILLWFLTRPHLAGRSNMLQMLAPEYRSLVPAYTSFRGTLPMYVSDRLRSRDT</sequence>
<proteinExistence type="predicted"/>
<protein>
    <submittedName>
        <fullName evidence="1">Uncharacterized protein</fullName>
    </submittedName>
</protein>